<evidence type="ECO:0000313" key="1">
    <source>
        <dbReference type="EMBL" id="CUS99278.1"/>
    </source>
</evidence>
<name>A0A656D613_KRYT1</name>
<dbReference type="Proteomes" id="UP000243065">
    <property type="component" value="Unassembled WGS sequence"/>
</dbReference>
<dbReference type="AlphaFoldDB" id="A0A656D613"/>
<dbReference type="OrthoDB" id="9777420at2"/>
<evidence type="ECO:0008006" key="3">
    <source>
        <dbReference type="Google" id="ProtNLM"/>
    </source>
</evidence>
<sequence length="364" mass="42100">MRRILLILLLLQSCSVIYKVDQDKIQKFKFQVASELRKRLSLGLPLRPDGYCYAIDLAEIMQAGVESDDSLLFIRAYEILKRNYIVRDSWIDSAVLWRYKPGAGIDASGTAETIHCAYAIFLACKKWGIEEYKRVSYSLAKAYLKHGFMIDSDRFLVKNYFNYQTRTLSENTWMINQRPDFLMLIGMENNDKDMLEKSRLMYNAVIKAYVKNGFFHSLYDIGIKTVVPSSSGYYSPDGFFPLISSIDIGISIFQFNREPSKQILEFIYNNFGKWSEYYVLSNGKFMPSNFSDGFSLVVSSKIVDIYFLLKKPIKYRTLVLYIAGDILPEKVEAMLKAGPEKIDSFYFELAITLRTLNRLMGDEI</sequence>
<gene>
    <name evidence="1" type="ORF">JGI24_00583</name>
</gene>
<dbReference type="GO" id="GO:0005975">
    <property type="term" value="P:carbohydrate metabolic process"/>
    <property type="evidence" value="ECO:0007669"/>
    <property type="project" value="InterPro"/>
</dbReference>
<protein>
    <recommendedName>
        <fullName evidence="3">Glycosyl hydrolases family 8</fullName>
    </recommendedName>
</protein>
<dbReference type="Gene3D" id="1.50.10.10">
    <property type="match status" value="1"/>
</dbReference>
<organism evidence="1 2">
    <name type="scientific">Kryptobacter tengchongensis</name>
    <dbReference type="NCBI Taxonomy" id="1643429"/>
    <lineage>
        <taxon>Bacteria</taxon>
        <taxon>Pseudomonadati</taxon>
        <taxon>Candidatus Kryptoniota</taxon>
        <taxon>Candidatus Kryptobacter</taxon>
    </lineage>
</organism>
<dbReference type="InterPro" id="IPR008928">
    <property type="entry name" value="6-hairpin_glycosidase_sf"/>
</dbReference>
<dbReference type="SUPFAM" id="SSF48208">
    <property type="entry name" value="Six-hairpin glycosidases"/>
    <property type="match status" value="1"/>
</dbReference>
<evidence type="ECO:0000313" key="2">
    <source>
        <dbReference type="Proteomes" id="UP000243065"/>
    </source>
</evidence>
<keyword evidence="2" id="KW-1185">Reference proteome</keyword>
<accession>A0A656D613</accession>
<proteinExistence type="predicted"/>
<dbReference type="RefSeq" id="WP_072150042.1">
    <property type="nucleotide sequence ID" value="NZ_CZVU01000018.1"/>
</dbReference>
<reference evidence="1 2" key="1">
    <citation type="submission" date="2015-11" db="EMBL/GenBank/DDBJ databases">
        <authorList>
            <person name="Varghese N."/>
        </authorList>
    </citation>
    <scope>NUCLEOTIDE SEQUENCE [LARGE SCALE GENOMIC DNA]</scope>
    <source>
        <strain evidence="1 2">JGI-24</strain>
    </source>
</reference>
<dbReference type="InterPro" id="IPR012341">
    <property type="entry name" value="6hp_glycosidase-like_sf"/>
</dbReference>
<dbReference type="EMBL" id="CZVU01000018">
    <property type="protein sequence ID" value="CUS99278.1"/>
    <property type="molecule type" value="Genomic_DNA"/>
</dbReference>